<feature type="domain" description="Glycosyl transferase family 25" evidence="1">
    <location>
        <begin position="2"/>
        <end position="174"/>
    </location>
</feature>
<keyword evidence="2" id="KW-0808">Transferase</keyword>
<organism evidence="2 3">
    <name type="scientific">Winogradskyella psychrotolerans RS-3</name>
    <dbReference type="NCBI Taxonomy" id="641526"/>
    <lineage>
        <taxon>Bacteria</taxon>
        <taxon>Pseudomonadati</taxon>
        <taxon>Bacteroidota</taxon>
        <taxon>Flavobacteriia</taxon>
        <taxon>Flavobacteriales</taxon>
        <taxon>Flavobacteriaceae</taxon>
        <taxon>Winogradskyella</taxon>
    </lineage>
</organism>
<dbReference type="AlphaFoldDB" id="S7VWW9"/>
<evidence type="ECO:0000259" key="1">
    <source>
        <dbReference type="Pfam" id="PF01755"/>
    </source>
</evidence>
<proteinExistence type="predicted"/>
<dbReference type="CDD" id="cd06532">
    <property type="entry name" value="Glyco_transf_25"/>
    <property type="match status" value="1"/>
</dbReference>
<sequence>MQIFVVNLERDIERRASIEEQMTSLELPFDFFKAYYGKDLSSDELAIHYNAKRAYRNFSYPFPPAVIGCALSHVMLYKKMIADQIDYACIFEDDIILPPNTKKILQSIETVISSTEPQIILLSPSKSKEEVLHNLGAYQLRPFQSGFFTSSYIINQLGAKVLFENMYPVHHVADCWDYLKRHKLIDILAVNPTLIEQDQDTFGSSTTEGQNDQDIKKIASTLKYKVHRVFFKSLDYLVAFFNRNFKPYGGVKSK</sequence>
<dbReference type="Proteomes" id="UP000014962">
    <property type="component" value="Unassembled WGS sequence"/>
</dbReference>
<protein>
    <submittedName>
        <fullName evidence="2">Beta-1,4-galactosyltransferase</fullName>
    </submittedName>
</protein>
<name>S7VWW9_9FLAO</name>
<reference evidence="2 3" key="1">
    <citation type="journal article" date="2013" name="Genome Announc.">
        <title>Draft Genome Sequence of Winogradskyella psychrotolerans RS-3T, Isolated from the Marine Transect of Kongsfjorden, Ny-Alesund, Svalbard, Arctic Ocean.</title>
        <authorList>
            <person name="Kumar Pinnaka A."/>
            <person name="Ara S."/>
            <person name="Singh A."/>
            <person name="Shivaji S."/>
        </authorList>
    </citation>
    <scope>NUCLEOTIDE SEQUENCE [LARGE SCALE GENOMIC DNA]</scope>
    <source>
        <strain evidence="2 3">RS-3</strain>
    </source>
</reference>
<dbReference type="InterPro" id="IPR002654">
    <property type="entry name" value="Glyco_trans_25"/>
</dbReference>
<accession>S7VWW9</accession>
<dbReference type="RefSeq" id="WP_020895730.1">
    <property type="nucleotide sequence ID" value="NZ_ATMR01000007.1"/>
</dbReference>
<gene>
    <name evidence="2" type="ORF">ADIWIN_0129</name>
</gene>
<dbReference type="Pfam" id="PF01755">
    <property type="entry name" value="Glyco_transf_25"/>
    <property type="match status" value="1"/>
</dbReference>
<dbReference type="EMBL" id="ATMR01000007">
    <property type="protein sequence ID" value="EPR74765.1"/>
    <property type="molecule type" value="Genomic_DNA"/>
</dbReference>
<comment type="caution">
    <text evidence="2">The sequence shown here is derived from an EMBL/GenBank/DDBJ whole genome shotgun (WGS) entry which is preliminary data.</text>
</comment>
<evidence type="ECO:0000313" key="2">
    <source>
        <dbReference type="EMBL" id="EPR74765.1"/>
    </source>
</evidence>
<dbReference type="OrthoDB" id="1198916at2"/>
<dbReference type="eggNOG" id="COG3306">
    <property type="taxonomic scope" value="Bacteria"/>
</dbReference>
<dbReference type="STRING" id="641526.ADIWIN_0129"/>
<keyword evidence="3" id="KW-1185">Reference proteome</keyword>
<keyword evidence="2" id="KW-0328">Glycosyltransferase</keyword>
<dbReference type="GO" id="GO:0016757">
    <property type="term" value="F:glycosyltransferase activity"/>
    <property type="evidence" value="ECO:0007669"/>
    <property type="project" value="UniProtKB-KW"/>
</dbReference>
<evidence type="ECO:0000313" key="3">
    <source>
        <dbReference type="Proteomes" id="UP000014962"/>
    </source>
</evidence>